<feature type="binding site" evidence="4">
    <location>
        <position position="165"/>
    </location>
    <ligand>
        <name>Mn(2+)</name>
        <dbReference type="ChEBI" id="CHEBI:29035"/>
        <label>1</label>
    </ligand>
</feature>
<dbReference type="PROSITE" id="PS01053">
    <property type="entry name" value="ARGINASE_1"/>
    <property type="match status" value="1"/>
</dbReference>
<comment type="similarity">
    <text evidence="1">Belongs to the arginase family. Agmatinase subfamily.</text>
</comment>
<sequence>MTDSHDPHRRDYAFLAQDSKAVTHDEPMWSGALSFCRRRYGRDLAGADVAVVGVPYDQSVTNRPGTRFGPRAVRAASAQLGWSRAWPSPFDPFEALDVIDWGDVLIPHGHPTQVPAAIEAAMAHILDAGVTPLAIGGDHFTTYPAMKALAAKLGQPLAMVQFDAHTDTWEAPGDWIDHGTMFARGVSEGVIDPAKSIQVGIRTTNDDPMGIEVWDAIRCHEQGVAATVDAIRKRVGEAPVYVTFDIDCLDPAFAPGTGTPVCGGLASWQALAMLRGLAGLDVRGMDVVEVSPAYDVGEITALAGATIALQLLCLHALRPGGPAT</sequence>
<proteinExistence type="inferred from homology"/>
<name>A0A1I3L138_9RHOB</name>
<evidence type="ECO:0000256" key="5">
    <source>
        <dbReference type="RuleBase" id="RU003684"/>
    </source>
</evidence>
<protein>
    <submittedName>
        <fullName evidence="6">Agmatinase</fullName>
    </submittedName>
</protein>
<dbReference type="InterPro" id="IPR005925">
    <property type="entry name" value="Agmatinase-rel"/>
</dbReference>
<reference evidence="6 7" key="1">
    <citation type="submission" date="2016-10" db="EMBL/GenBank/DDBJ databases">
        <authorList>
            <person name="de Groot N.N."/>
        </authorList>
    </citation>
    <scope>NUCLEOTIDE SEQUENCE [LARGE SCALE GENOMIC DNA]</scope>
    <source>
        <strain evidence="6 7">CGMCC 1.11030</strain>
    </source>
</reference>
<feature type="binding site" evidence="4">
    <location>
        <position position="163"/>
    </location>
    <ligand>
        <name>Mn(2+)</name>
        <dbReference type="ChEBI" id="CHEBI:29035"/>
        <label>1</label>
    </ligand>
</feature>
<dbReference type="GO" id="GO:0008783">
    <property type="term" value="F:agmatinase activity"/>
    <property type="evidence" value="ECO:0007669"/>
    <property type="project" value="TreeGrafter"/>
</dbReference>
<feature type="binding site" evidence="4">
    <location>
        <position position="245"/>
    </location>
    <ligand>
        <name>Mn(2+)</name>
        <dbReference type="ChEBI" id="CHEBI:29035"/>
        <label>1</label>
    </ligand>
</feature>
<dbReference type="EMBL" id="FOQH01000009">
    <property type="protein sequence ID" value="SFI78472.1"/>
    <property type="molecule type" value="Genomic_DNA"/>
</dbReference>
<dbReference type="SUPFAM" id="SSF52768">
    <property type="entry name" value="Arginase/deacetylase"/>
    <property type="match status" value="1"/>
</dbReference>
<dbReference type="PANTHER" id="PTHR11358">
    <property type="entry name" value="ARGINASE/AGMATINASE"/>
    <property type="match status" value="1"/>
</dbReference>
<keyword evidence="7" id="KW-1185">Reference proteome</keyword>
<dbReference type="AlphaFoldDB" id="A0A1I3L138"/>
<dbReference type="PROSITE" id="PS51409">
    <property type="entry name" value="ARGINASE_2"/>
    <property type="match status" value="1"/>
</dbReference>
<dbReference type="OrthoDB" id="9788689at2"/>
<dbReference type="InterPro" id="IPR006035">
    <property type="entry name" value="Ureohydrolase"/>
</dbReference>
<keyword evidence="4" id="KW-0464">Manganese</keyword>
<organism evidence="6 7">
    <name type="scientific">Albimonas pacifica</name>
    <dbReference type="NCBI Taxonomy" id="1114924"/>
    <lineage>
        <taxon>Bacteria</taxon>
        <taxon>Pseudomonadati</taxon>
        <taxon>Pseudomonadota</taxon>
        <taxon>Alphaproteobacteria</taxon>
        <taxon>Rhodobacterales</taxon>
        <taxon>Paracoccaceae</taxon>
        <taxon>Albimonas</taxon>
    </lineage>
</organism>
<dbReference type="Gene3D" id="3.40.800.10">
    <property type="entry name" value="Ureohydrolase domain"/>
    <property type="match status" value="1"/>
</dbReference>
<comment type="cofactor">
    <cofactor evidence="4">
        <name>Mn(2+)</name>
        <dbReference type="ChEBI" id="CHEBI:29035"/>
    </cofactor>
    <text evidence="4">Binds 2 manganese ions per subunit.</text>
</comment>
<accession>A0A1I3L138</accession>
<keyword evidence="2 4" id="KW-0479">Metal-binding</keyword>
<dbReference type="PANTHER" id="PTHR11358:SF26">
    <property type="entry name" value="GUANIDINO ACID HYDROLASE, MITOCHONDRIAL"/>
    <property type="match status" value="1"/>
</dbReference>
<feature type="binding site" evidence="4">
    <location>
        <position position="247"/>
    </location>
    <ligand>
        <name>Mn(2+)</name>
        <dbReference type="ChEBI" id="CHEBI:29035"/>
        <label>1</label>
    </ligand>
</feature>
<feature type="binding site" evidence="4">
    <location>
        <position position="139"/>
    </location>
    <ligand>
        <name>Mn(2+)</name>
        <dbReference type="ChEBI" id="CHEBI:29035"/>
        <label>1</label>
    </ligand>
</feature>
<dbReference type="NCBIfam" id="NF002564">
    <property type="entry name" value="PRK02190.1"/>
    <property type="match status" value="1"/>
</dbReference>
<dbReference type="PIRSF" id="PIRSF036979">
    <property type="entry name" value="Arginase"/>
    <property type="match status" value="1"/>
</dbReference>
<dbReference type="InterPro" id="IPR020855">
    <property type="entry name" value="Ureohydrolase_Mn_BS"/>
</dbReference>
<gene>
    <name evidence="6" type="ORF">SAMN05216258_109167</name>
</gene>
<dbReference type="InterPro" id="IPR023696">
    <property type="entry name" value="Ureohydrolase_dom_sf"/>
</dbReference>
<keyword evidence="3 5" id="KW-0378">Hydrolase</keyword>
<dbReference type="NCBIfam" id="TIGR01230">
    <property type="entry name" value="agmatinase"/>
    <property type="match status" value="1"/>
</dbReference>
<evidence type="ECO:0000256" key="3">
    <source>
        <dbReference type="ARBA" id="ARBA00022801"/>
    </source>
</evidence>
<evidence type="ECO:0000256" key="1">
    <source>
        <dbReference type="ARBA" id="ARBA00009227"/>
    </source>
</evidence>
<dbReference type="Pfam" id="PF00491">
    <property type="entry name" value="Arginase"/>
    <property type="match status" value="1"/>
</dbReference>
<dbReference type="STRING" id="1114924.SAMN05216258_109167"/>
<evidence type="ECO:0000256" key="2">
    <source>
        <dbReference type="ARBA" id="ARBA00022723"/>
    </source>
</evidence>
<evidence type="ECO:0000313" key="6">
    <source>
        <dbReference type="EMBL" id="SFI78472.1"/>
    </source>
</evidence>
<dbReference type="GO" id="GO:0046872">
    <property type="term" value="F:metal ion binding"/>
    <property type="evidence" value="ECO:0007669"/>
    <property type="project" value="UniProtKB-KW"/>
</dbReference>
<feature type="binding site" evidence="4">
    <location>
        <position position="167"/>
    </location>
    <ligand>
        <name>Mn(2+)</name>
        <dbReference type="ChEBI" id="CHEBI:29035"/>
        <label>1</label>
    </ligand>
</feature>
<evidence type="ECO:0000313" key="7">
    <source>
        <dbReference type="Proteomes" id="UP000199377"/>
    </source>
</evidence>
<dbReference type="RefSeq" id="WP_092862643.1">
    <property type="nucleotide sequence ID" value="NZ_FOQH01000009.1"/>
</dbReference>
<dbReference type="GO" id="GO:0033389">
    <property type="term" value="P:putrescine biosynthetic process from arginine, via agmatine"/>
    <property type="evidence" value="ECO:0007669"/>
    <property type="project" value="TreeGrafter"/>
</dbReference>
<dbReference type="CDD" id="cd11592">
    <property type="entry name" value="Agmatinase_PAH"/>
    <property type="match status" value="1"/>
</dbReference>
<evidence type="ECO:0000256" key="4">
    <source>
        <dbReference type="PIRSR" id="PIRSR036979-1"/>
    </source>
</evidence>
<dbReference type="Proteomes" id="UP000199377">
    <property type="component" value="Unassembled WGS sequence"/>
</dbReference>